<evidence type="ECO:0000313" key="3">
    <source>
        <dbReference type="Proteomes" id="UP000799302"/>
    </source>
</evidence>
<name>A0A6A6UIU8_9PEZI</name>
<organism evidence="2 3">
    <name type="scientific">Microthyrium microscopicum</name>
    <dbReference type="NCBI Taxonomy" id="703497"/>
    <lineage>
        <taxon>Eukaryota</taxon>
        <taxon>Fungi</taxon>
        <taxon>Dikarya</taxon>
        <taxon>Ascomycota</taxon>
        <taxon>Pezizomycotina</taxon>
        <taxon>Dothideomycetes</taxon>
        <taxon>Dothideomycetes incertae sedis</taxon>
        <taxon>Microthyriales</taxon>
        <taxon>Microthyriaceae</taxon>
        <taxon>Microthyrium</taxon>
    </lineage>
</organism>
<feature type="signal peptide" evidence="1">
    <location>
        <begin position="1"/>
        <end position="19"/>
    </location>
</feature>
<keyword evidence="1" id="KW-0732">Signal</keyword>
<reference evidence="2" key="1">
    <citation type="journal article" date="2020" name="Stud. Mycol.">
        <title>101 Dothideomycetes genomes: a test case for predicting lifestyles and emergence of pathogens.</title>
        <authorList>
            <person name="Haridas S."/>
            <person name="Albert R."/>
            <person name="Binder M."/>
            <person name="Bloem J."/>
            <person name="Labutti K."/>
            <person name="Salamov A."/>
            <person name="Andreopoulos B."/>
            <person name="Baker S."/>
            <person name="Barry K."/>
            <person name="Bills G."/>
            <person name="Bluhm B."/>
            <person name="Cannon C."/>
            <person name="Castanera R."/>
            <person name="Culley D."/>
            <person name="Daum C."/>
            <person name="Ezra D."/>
            <person name="Gonzalez J."/>
            <person name="Henrissat B."/>
            <person name="Kuo A."/>
            <person name="Liang C."/>
            <person name="Lipzen A."/>
            <person name="Lutzoni F."/>
            <person name="Magnuson J."/>
            <person name="Mondo S."/>
            <person name="Nolan M."/>
            <person name="Ohm R."/>
            <person name="Pangilinan J."/>
            <person name="Park H.-J."/>
            <person name="Ramirez L."/>
            <person name="Alfaro M."/>
            <person name="Sun H."/>
            <person name="Tritt A."/>
            <person name="Yoshinaga Y."/>
            <person name="Zwiers L.-H."/>
            <person name="Turgeon B."/>
            <person name="Goodwin S."/>
            <person name="Spatafora J."/>
            <person name="Crous P."/>
            <person name="Grigoriev I."/>
        </authorList>
    </citation>
    <scope>NUCLEOTIDE SEQUENCE</scope>
    <source>
        <strain evidence="2">CBS 115976</strain>
    </source>
</reference>
<sequence>MKPITLLPFLALLSDSATAQNPKANATLPARMKYRNTRQRGYTHVCNRENLNYDDRIDLHKCIQRLSNMPDHKQCNVQDRKTSHFCEEGRIKISGRTWYGEDGRVYGTSVAVPCKEVGVVLKKLFQTCGHGGGSMGVVKDNWPGTVQIWDLVVHFGTKWV</sequence>
<proteinExistence type="predicted"/>
<protein>
    <recommendedName>
        <fullName evidence="4">Ecp2 effector protein domain-containing protein</fullName>
    </recommendedName>
</protein>
<dbReference type="Proteomes" id="UP000799302">
    <property type="component" value="Unassembled WGS sequence"/>
</dbReference>
<evidence type="ECO:0000256" key="1">
    <source>
        <dbReference type="SAM" id="SignalP"/>
    </source>
</evidence>
<accession>A0A6A6UIU8</accession>
<evidence type="ECO:0008006" key="4">
    <source>
        <dbReference type="Google" id="ProtNLM"/>
    </source>
</evidence>
<feature type="chain" id="PRO_5025499973" description="Ecp2 effector protein domain-containing protein" evidence="1">
    <location>
        <begin position="20"/>
        <end position="160"/>
    </location>
</feature>
<dbReference type="AlphaFoldDB" id="A0A6A6UIU8"/>
<keyword evidence="3" id="KW-1185">Reference proteome</keyword>
<dbReference type="EMBL" id="MU004232">
    <property type="protein sequence ID" value="KAF2671720.1"/>
    <property type="molecule type" value="Genomic_DNA"/>
</dbReference>
<evidence type="ECO:0000313" key="2">
    <source>
        <dbReference type="EMBL" id="KAF2671720.1"/>
    </source>
</evidence>
<gene>
    <name evidence="2" type="ORF">BT63DRAFT_411075</name>
</gene>